<proteinExistence type="predicted"/>
<gene>
    <name evidence="1" type="ORF">HHI36_008432</name>
</gene>
<comment type="caution">
    <text evidence="1">The sequence shown here is derived from an EMBL/GenBank/DDBJ whole genome shotgun (WGS) entry which is preliminary data.</text>
</comment>
<reference evidence="1 2" key="1">
    <citation type="journal article" date="2021" name="BMC Biol.">
        <title>Horizontally acquired antibacterial genes associated with adaptive radiation of ladybird beetles.</title>
        <authorList>
            <person name="Li H.S."/>
            <person name="Tang X.F."/>
            <person name="Huang Y.H."/>
            <person name="Xu Z.Y."/>
            <person name="Chen M.L."/>
            <person name="Du X.Y."/>
            <person name="Qiu B.Y."/>
            <person name="Chen P.T."/>
            <person name="Zhang W."/>
            <person name="Slipinski A."/>
            <person name="Escalona H.E."/>
            <person name="Waterhouse R.M."/>
            <person name="Zwick A."/>
            <person name="Pang H."/>
        </authorList>
    </citation>
    <scope>NUCLEOTIDE SEQUENCE [LARGE SCALE GENOMIC DNA]</scope>
    <source>
        <strain evidence="1">SYSU2018</strain>
    </source>
</reference>
<organism evidence="1 2">
    <name type="scientific">Cryptolaemus montrouzieri</name>
    <dbReference type="NCBI Taxonomy" id="559131"/>
    <lineage>
        <taxon>Eukaryota</taxon>
        <taxon>Metazoa</taxon>
        <taxon>Ecdysozoa</taxon>
        <taxon>Arthropoda</taxon>
        <taxon>Hexapoda</taxon>
        <taxon>Insecta</taxon>
        <taxon>Pterygota</taxon>
        <taxon>Neoptera</taxon>
        <taxon>Endopterygota</taxon>
        <taxon>Coleoptera</taxon>
        <taxon>Polyphaga</taxon>
        <taxon>Cucujiformia</taxon>
        <taxon>Coccinelloidea</taxon>
        <taxon>Coccinellidae</taxon>
        <taxon>Scymninae</taxon>
        <taxon>Scymnini</taxon>
        <taxon>Cryptolaemus</taxon>
    </lineage>
</organism>
<dbReference type="AlphaFoldDB" id="A0ABD2MSY7"/>
<accession>A0ABD2MSY7</accession>
<sequence>MIFYSTSDVLPTSLVGPIIKELALEELASSVIIPDHFSIMPCDMTLFIFALLNIGFNVANRDCARYFKPNNYIQNLPSLSLGYISELPIPSMKLPTIKPSKVMKTKVIDVVTKFVYRNPVCVKMSGKKTLCEKVNSKTNLEYTVTKEYFVENQDKNNREDFKSSPTIVEESRFEPFDENELGYIESSEHSRQFVEQMKTPVLSKSDINELLIEDRLDQLETILPYYTRKRVYETSTITITKVRNDNRVTATLLAKNCIPHGYPLCPPKIKKRKSKVAHWINETRDAKVKK</sequence>
<evidence type="ECO:0000313" key="1">
    <source>
        <dbReference type="EMBL" id="KAL3269360.1"/>
    </source>
</evidence>
<dbReference type="EMBL" id="JABFTP020000021">
    <property type="protein sequence ID" value="KAL3269360.1"/>
    <property type="molecule type" value="Genomic_DNA"/>
</dbReference>
<dbReference type="Proteomes" id="UP001516400">
    <property type="component" value="Unassembled WGS sequence"/>
</dbReference>
<evidence type="ECO:0000313" key="2">
    <source>
        <dbReference type="Proteomes" id="UP001516400"/>
    </source>
</evidence>
<name>A0ABD2MSY7_9CUCU</name>
<keyword evidence="2" id="KW-1185">Reference proteome</keyword>
<protein>
    <submittedName>
        <fullName evidence="1">Uncharacterized protein</fullName>
    </submittedName>
</protein>